<dbReference type="AlphaFoldDB" id="A0A074JFQ3"/>
<feature type="non-terminal residue" evidence="1">
    <location>
        <position position="1"/>
    </location>
</feature>
<proteinExistence type="predicted"/>
<comment type="caution">
    <text evidence="1">The sequence shown here is derived from an EMBL/GenBank/DDBJ whole genome shotgun (WGS) entry which is preliminary data.</text>
</comment>
<dbReference type="Proteomes" id="UP000027432">
    <property type="component" value="Unassembled WGS sequence"/>
</dbReference>
<dbReference type="EMBL" id="AUND01000009">
    <property type="protein sequence ID" value="KEO54695.1"/>
    <property type="molecule type" value="Genomic_DNA"/>
</dbReference>
<evidence type="ECO:0000313" key="1">
    <source>
        <dbReference type="EMBL" id="KEO54695.1"/>
    </source>
</evidence>
<sequence>ELAEAVGVSTGSANYVLNALVEKDFARLMNFKADEDKRR</sequence>
<keyword evidence="2" id="KW-1185">Reference proteome</keyword>
<gene>
    <name evidence="1" type="ORF">TP2_17320</name>
</gene>
<organism evidence="1 2">
    <name type="scientific">Thioclava pacifica DSM 10166</name>
    <dbReference type="NCBI Taxonomy" id="1353537"/>
    <lineage>
        <taxon>Bacteria</taxon>
        <taxon>Pseudomonadati</taxon>
        <taxon>Pseudomonadota</taxon>
        <taxon>Alphaproteobacteria</taxon>
        <taxon>Rhodobacterales</taxon>
        <taxon>Paracoccaceae</taxon>
        <taxon>Thioclava</taxon>
    </lineage>
</organism>
<dbReference type="STRING" id="1353537.TP2_17320"/>
<reference evidence="1 2" key="1">
    <citation type="submission" date="2013-07" db="EMBL/GenBank/DDBJ databases">
        <title>Thioclava pacifica DSM 10166 Genome Sequencing.</title>
        <authorList>
            <person name="Lai Q."/>
            <person name="Shao Z."/>
        </authorList>
    </citation>
    <scope>NUCLEOTIDE SEQUENCE [LARGE SCALE GENOMIC DNA]</scope>
    <source>
        <strain evidence="1 2">DSM 10166</strain>
    </source>
</reference>
<accession>A0A074JFQ3</accession>
<protein>
    <submittedName>
        <fullName evidence="1">Uncharacterized protein</fullName>
    </submittedName>
</protein>
<name>A0A074JFQ3_9RHOB</name>
<evidence type="ECO:0000313" key="2">
    <source>
        <dbReference type="Proteomes" id="UP000027432"/>
    </source>
</evidence>